<dbReference type="Proteomes" id="UP000681720">
    <property type="component" value="Unassembled WGS sequence"/>
</dbReference>
<feature type="region of interest" description="Disordered" evidence="1">
    <location>
        <begin position="20"/>
        <end position="45"/>
    </location>
</feature>
<feature type="compositionally biased region" description="Polar residues" evidence="1">
    <location>
        <begin position="260"/>
        <end position="274"/>
    </location>
</feature>
<dbReference type="EMBL" id="CAJOBH010232869">
    <property type="protein sequence ID" value="CAF5078131.1"/>
    <property type="molecule type" value="Genomic_DNA"/>
</dbReference>
<feature type="non-terminal residue" evidence="3">
    <location>
        <position position="327"/>
    </location>
</feature>
<feature type="compositionally biased region" description="Polar residues" evidence="1">
    <location>
        <begin position="186"/>
        <end position="208"/>
    </location>
</feature>
<feature type="non-terminal residue" evidence="3">
    <location>
        <position position="1"/>
    </location>
</feature>
<evidence type="ECO:0000313" key="4">
    <source>
        <dbReference type="Proteomes" id="UP000681720"/>
    </source>
</evidence>
<name>A0A8S3HPE7_9BILA</name>
<feature type="compositionally biased region" description="Basic and acidic residues" evidence="1">
    <location>
        <begin position="279"/>
        <end position="288"/>
    </location>
</feature>
<proteinExistence type="predicted"/>
<evidence type="ECO:0000256" key="1">
    <source>
        <dbReference type="SAM" id="MobiDB-lite"/>
    </source>
</evidence>
<evidence type="ECO:0000313" key="2">
    <source>
        <dbReference type="EMBL" id="CAF5078131.1"/>
    </source>
</evidence>
<feature type="compositionally biased region" description="Basic and acidic residues" evidence="1">
    <location>
        <begin position="239"/>
        <end position="259"/>
    </location>
</feature>
<accession>A0A8S3HPE7</accession>
<feature type="region of interest" description="Disordered" evidence="1">
    <location>
        <begin position="178"/>
        <end position="327"/>
    </location>
</feature>
<feature type="compositionally biased region" description="Basic and acidic residues" evidence="1">
    <location>
        <begin position="302"/>
        <end position="321"/>
    </location>
</feature>
<dbReference type="EMBL" id="CAJOBJ010331038">
    <property type="protein sequence ID" value="CAF5182722.1"/>
    <property type="molecule type" value="Genomic_DNA"/>
</dbReference>
<reference evidence="3" key="1">
    <citation type="submission" date="2021-02" db="EMBL/GenBank/DDBJ databases">
        <authorList>
            <person name="Nowell W R."/>
        </authorList>
    </citation>
    <scope>NUCLEOTIDE SEQUENCE</scope>
</reference>
<comment type="caution">
    <text evidence="3">The sequence shown here is derived from an EMBL/GenBank/DDBJ whole genome shotgun (WGS) entry which is preliminary data.</text>
</comment>
<organism evidence="3 4">
    <name type="scientific">Rotaria magnacalcarata</name>
    <dbReference type="NCBI Taxonomy" id="392030"/>
    <lineage>
        <taxon>Eukaryota</taxon>
        <taxon>Metazoa</taxon>
        <taxon>Spiralia</taxon>
        <taxon>Gnathifera</taxon>
        <taxon>Rotifera</taxon>
        <taxon>Eurotatoria</taxon>
        <taxon>Bdelloidea</taxon>
        <taxon>Philodinida</taxon>
        <taxon>Philodinidae</taxon>
        <taxon>Rotaria</taxon>
    </lineage>
</organism>
<evidence type="ECO:0000313" key="3">
    <source>
        <dbReference type="EMBL" id="CAF5182722.1"/>
    </source>
</evidence>
<protein>
    <submittedName>
        <fullName evidence="3">Uncharacterized protein</fullName>
    </submittedName>
</protein>
<dbReference type="Proteomes" id="UP000681967">
    <property type="component" value="Unassembled WGS sequence"/>
</dbReference>
<dbReference type="AlphaFoldDB" id="A0A8S3HPE7"/>
<feature type="region of interest" description="Disordered" evidence="1">
    <location>
        <begin position="103"/>
        <end position="130"/>
    </location>
</feature>
<gene>
    <name evidence="2" type="ORF">BYL167_LOCUS61568</name>
    <name evidence="3" type="ORF">GIL414_LOCUS69876</name>
</gene>
<sequence length="327" mass="37534">STLSYSSNLNTSADKHIYLSSTTSFPNNTNTDKTSTPPLHKTPLTTLTKNSRAYISVVYESDSDDNTVGDTYLTPQHTIKDSPYFFPPSKMLRALPVSQFDNDYTMPTDDDYERNNYDNDNSNTKPRKYQLLTPTRNSAISLTPKVYVPATSLPDHTVPQRETITPTKYKLRQARVQLLKDKPPSTELNETNEQTGTPSKHAQPSQNENDNRDSYISGISLQQKPSDYDRRNLQAQPSDPREDKTYQRLSYDKSQDELYNRNSYFPSTPVQQKVSDYYQRTDESEKSSVDSYPYNNPPKLLSPERLDAIETQNRRPQEKKYQPLVPS</sequence>